<dbReference type="PROSITE" id="PS50102">
    <property type="entry name" value="RRM"/>
    <property type="match status" value="1"/>
</dbReference>
<feature type="compositionally biased region" description="Polar residues" evidence="2">
    <location>
        <begin position="112"/>
        <end position="123"/>
    </location>
</feature>
<dbReference type="InterPro" id="IPR052600">
    <property type="entry name" value="Nuc_rcpt_coact/corep"/>
</dbReference>
<dbReference type="Proteomes" id="UP000799767">
    <property type="component" value="Unassembled WGS sequence"/>
</dbReference>
<feature type="compositionally biased region" description="Basic and acidic residues" evidence="2">
    <location>
        <begin position="415"/>
        <end position="436"/>
    </location>
</feature>
<dbReference type="RefSeq" id="XP_033588362.1">
    <property type="nucleotide sequence ID" value="XM_033737337.1"/>
</dbReference>
<protein>
    <recommendedName>
        <fullName evidence="3">RRM domain-containing protein</fullName>
    </recommendedName>
</protein>
<feature type="compositionally biased region" description="Basic and acidic residues" evidence="2">
    <location>
        <begin position="526"/>
        <end position="535"/>
    </location>
</feature>
<feature type="region of interest" description="Disordered" evidence="2">
    <location>
        <begin position="744"/>
        <end position="819"/>
    </location>
</feature>
<dbReference type="Pfam" id="PF00076">
    <property type="entry name" value="RRM_1"/>
    <property type="match status" value="1"/>
</dbReference>
<feature type="compositionally biased region" description="Polar residues" evidence="2">
    <location>
        <begin position="195"/>
        <end position="211"/>
    </location>
</feature>
<feature type="region of interest" description="Disordered" evidence="2">
    <location>
        <begin position="526"/>
        <end position="630"/>
    </location>
</feature>
<feature type="compositionally biased region" description="Low complexity" evidence="2">
    <location>
        <begin position="328"/>
        <end position="345"/>
    </location>
</feature>
<evidence type="ECO:0000256" key="1">
    <source>
        <dbReference type="PROSITE-ProRule" id="PRU00176"/>
    </source>
</evidence>
<feature type="compositionally biased region" description="Low complexity" evidence="2">
    <location>
        <begin position="786"/>
        <end position="795"/>
    </location>
</feature>
<feature type="compositionally biased region" description="Basic and acidic residues" evidence="2">
    <location>
        <begin position="60"/>
        <end position="71"/>
    </location>
</feature>
<gene>
    <name evidence="4" type="ORF">BDY17DRAFT_325306</name>
</gene>
<feature type="compositionally biased region" description="Basic and acidic residues" evidence="2">
    <location>
        <begin position="141"/>
        <end position="150"/>
    </location>
</feature>
<feature type="compositionally biased region" description="Pro residues" evidence="2">
    <location>
        <begin position="796"/>
        <end position="812"/>
    </location>
</feature>
<dbReference type="GeneID" id="54478339"/>
<evidence type="ECO:0000256" key="2">
    <source>
        <dbReference type="SAM" id="MobiDB-lite"/>
    </source>
</evidence>
<reference evidence="4" key="1">
    <citation type="journal article" date="2020" name="Stud. Mycol.">
        <title>101 Dothideomycetes genomes: a test case for predicting lifestyles and emergence of pathogens.</title>
        <authorList>
            <person name="Haridas S."/>
            <person name="Albert R."/>
            <person name="Binder M."/>
            <person name="Bloem J."/>
            <person name="Labutti K."/>
            <person name="Salamov A."/>
            <person name="Andreopoulos B."/>
            <person name="Baker S."/>
            <person name="Barry K."/>
            <person name="Bills G."/>
            <person name="Bluhm B."/>
            <person name="Cannon C."/>
            <person name="Castanera R."/>
            <person name="Culley D."/>
            <person name="Daum C."/>
            <person name="Ezra D."/>
            <person name="Gonzalez J."/>
            <person name="Henrissat B."/>
            <person name="Kuo A."/>
            <person name="Liang C."/>
            <person name="Lipzen A."/>
            <person name="Lutzoni F."/>
            <person name="Magnuson J."/>
            <person name="Mondo S."/>
            <person name="Nolan M."/>
            <person name="Ohm R."/>
            <person name="Pangilinan J."/>
            <person name="Park H.-J."/>
            <person name="Ramirez L."/>
            <person name="Alfaro M."/>
            <person name="Sun H."/>
            <person name="Tritt A."/>
            <person name="Yoshinaga Y."/>
            <person name="Zwiers L.-H."/>
            <person name="Turgeon B."/>
            <person name="Goodwin S."/>
            <person name="Spatafora J."/>
            <person name="Crous P."/>
            <person name="Grigoriev I."/>
        </authorList>
    </citation>
    <scope>NUCLEOTIDE SEQUENCE</scope>
    <source>
        <strain evidence="4">CBS 113389</strain>
    </source>
</reference>
<name>A0A6A6PP51_9PEZI</name>
<feature type="compositionally biased region" description="Low complexity" evidence="2">
    <location>
        <begin position="861"/>
        <end position="870"/>
    </location>
</feature>
<feature type="compositionally biased region" description="Basic and acidic residues" evidence="2">
    <location>
        <begin position="586"/>
        <end position="603"/>
    </location>
</feature>
<dbReference type="EMBL" id="MU001637">
    <property type="protein sequence ID" value="KAF2481792.1"/>
    <property type="molecule type" value="Genomic_DNA"/>
</dbReference>
<dbReference type="GO" id="GO:0003723">
    <property type="term" value="F:RNA binding"/>
    <property type="evidence" value="ECO:0007669"/>
    <property type="project" value="UniProtKB-UniRule"/>
</dbReference>
<feature type="compositionally biased region" description="Pro residues" evidence="2">
    <location>
        <begin position="264"/>
        <end position="273"/>
    </location>
</feature>
<dbReference type="Gene3D" id="3.30.70.330">
    <property type="match status" value="1"/>
</dbReference>
<evidence type="ECO:0000313" key="5">
    <source>
        <dbReference type="Proteomes" id="UP000799767"/>
    </source>
</evidence>
<feature type="domain" description="RRM" evidence="3">
    <location>
        <begin position="465"/>
        <end position="536"/>
    </location>
</feature>
<keyword evidence="1" id="KW-0694">RNA-binding</keyword>
<sequence length="899" mass="96784">MSSEPPEEPHLRSEPNTLSPASPKPIHFPAPANIPVLEMQTDVSFNQTELHMSDPATRNTELRPDAWRDPAEQAAASGGQSSLDTAAGDALHPTGEAGETSVENGAAAASEINMTDMTDTAATNEIPDASDSVPIPTSHSDGAREIDLHPPPELPQPSSDPNLPSAPDAEPSNPAGLQNPPRETGEGDRVHDAQSHNNSAVDVQALLNTLVSPPGAPNGAEASHTTSSPSVHEPAQAQDPNATDANGVEDAAHSASGLAGQPSGLPPRPPPQEQPILHPNYVHSQHIRDYHPHANNPAFQPHTRSGSSSGQGNVADPSSRNYAPPVHSPSNASASQAQPPQESSNTTYLSNATVPGNTQGANGSQQSPPSGIGGGSAPVYTPTAANIQGAGYAASPQNVYGGHQYPATSGTPSDGRQDRPYREGEQPRPEDRPWDAEVQRKYDRFIEEERRYVSEGRWEQFPQGSRLFVGNLSSEKVTKRDIFHVFHTYGDLAQISIKQAYGFVQFLRTEDCMRALQTEQGTQIRDKKIHLEVSKPQKNRTQNAPRRSRSPPDAGRGRPGSNVDRYVSGSRGGNNRGGYRSPSPRGYRDRYDDRSRRRSRSPDYGRGGRYRSPSPRRDLDDDLPLPRRAPRDVPDVQIVVLDSLDRDFVSWVEQAFATRAIRVDVLLLSPRLSEQAVVRRQIVEGVVAVVKLSRQNQDTGKIGLQIFDRSAGANNVKFEEYEGLDPSVAAQLVLRAKGTAAYNNAPPNQSYSGYGAQQPQQQQYGAPPPQHQQYANYGAPPPSGPAPYGQQQQPAGYPPPHQPPYGAPPPNLIPNLDPNNLQNLLSAMKAPQPLHSTPPAGGMYGQQQQPGNPALAGYMPQQQQQQQQQQRPRSGGTPAAGGAQVNMQDILARLGTGQR</sequence>
<feature type="compositionally biased region" description="Polar residues" evidence="2">
    <location>
        <begin position="346"/>
        <end position="362"/>
    </location>
</feature>
<proteinExistence type="predicted"/>
<evidence type="ECO:0000313" key="4">
    <source>
        <dbReference type="EMBL" id="KAF2481792.1"/>
    </source>
</evidence>
<dbReference type="PANTHER" id="PTHR23295">
    <property type="entry name" value="NUCLEAR RECEPTOR COACTIVATOR 5-RELATED"/>
    <property type="match status" value="1"/>
</dbReference>
<feature type="region of interest" description="Disordered" evidence="2">
    <location>
        <begin position="1"/>
        <end position="277"/>
    </location>
</feature>
<dbReference type="SMART" id="SM00360">
    <property type="entry name" value="RRM"/>
    <property type="match status" value="1"/>
</dbReference>
<organism evidence="4 5">
    <name type="scientific">Neohortaea acidophila</name>
    <dbReference type="NCBI Taxonomy" id="245834"/>
    <lineage>
        <taxon>Eukaryota</taxon>
        <taxon>Fungi</taxon>
        <taxon>Dikarya</taxon>
        <taxon>Ascomycota</taxon>
        <taxon>Pezizomycotina</taxon>
        <taxon>Dothideomycetes</taxon>
        <taxon>Dothideomycetidae</taxon>
        <taxon>Mycosphaerellales</taxon>
        <taxon>Teratosphaeriaceae</taxon>
        <taxon>Neohortaea</taxon>
    </lineage>
</organism>
<keyword evidence="5" id="KW-1185">Reference proteome</keyword>
<feature type="compositionally biased region" description="Low complexity" evidence="2">
    <location>
        <begin position="73"/>
        <end position="82"/>
    </location>
</feature>
<feature type="compositionally biased region" description="Polar residues" evidence="2">
    <location>
        <begin position="41"/>
        <end position="50"/>
    </location>
</feature>
<feature type="region of interest" description="Disordered" evidence="2">
    <location>
        <begin position="831"/>
        <end position="899"/>
    </location>
</feature>
<accession>A0A6A6PP51</accession>
<dbReference type="SUPFAM" id="SSF54928">
    <property type="entry name" value="RNA-binding domain, RBD"/>
    <property type="match status" value="1"/>
</dbReference>
<dbReference type="InterPro" id="IPR012677">
    <property type="entry name" value="Nucleotide-bd_a/b_plait_sf"/>
</dbReference>
<feature type="compositionally biased region" description="Polar residues" evidence="2">
    <location>
        <begin position="302"/>
        <end position="321"/>
    </location>
</feature>
<dbReference type="OrthoDB" id="10044938at2759"/>
<feature type="region of interest" description="Disordered" evidence="2">
    <location>
        <begin position="398"/>
        <end position="436"/>
    </location>
</feature>
<dbReference type="InterPro" id="IPR000504">
    <property type="entry name" value="RRM_dom"/>
</dbReference>
<feature type="compositionally biased region" description="Basic and acidic residues" evidence="2">
    <location>
        <begin position="183"/>
        <end position="194"/>
    </location>
</feature>
<dbReference type="AlphaFoldDB" id="A0A6A6PP51"/>
<evidence type="ECO:0000259" key="3">
    <source>
        <dbReference type="PROSITE" id="PS50102"/>
    </source>
</evidence>
<feature type="region of interest" description="Disordered" evidence="2">
    <location>
        <begin position="290"/>
        <end position="378"/>
    </location>
</feature>
<dbReference type="InterPro" id="IPR035979">
    <property type="entry name" value="RBD_domain_sf"/>
</dbReference>
<feature type="compositionally biased region" description="Low complexity" evidence="2">
    <location>
        <begin position="749"/>
        <end position="778"/>
    </location>
</feature>
<dbReference type="PANTHER" id="PTHR23295:SF6">
    <property type="entry name" value="NEOSIN, ISOFORM A"/>
    <property type="match status" value="1"/>
</dbReference>